<protein>
    <submittedName>
        <fullName evidence="4">Unannotated protein</fullName>
    </submittedName>
</protein>
<dbReference type="PANTHER" id="PTHR43877">
    <property type="entry name" value="AMINOALKYLPHOSPHONATE N-ACETYLTRANSFERASE-RELATED-RELATED"/>
    <property type="match status" value="1"/>
</dbReference>
<dbReference type="Pfam" id="PF00583">
    <property type="entry name" value="Acetyltransf_1"/>
    <property type="match status" value="1"/>
</dbReference>
<dbReference type="PROSITE" id="PS51186">
    <property type="entry name" value="GNAT"/>
    <property type="match status" value="1"/>
</dbReference>
<dbReference type="AlphaFoldDB" id="A0A6J7I7V3"/>
<evidence type="ECO:0000256" key="2">
    <source>
        <dbReference type="ARBA" id="ARBA00023315"/>
    </source>
</evidence>
<reference evidence="4" key="1">
    <citation type="submission" date="2020-05" db="EMBL/GenBank/DDBJ databases">
        <authorList>
            <person name="Chiriac C."/>
            <person name="Salcher M."/>
            <person name="Ghai R."/>
            <person name="Kavagutti S V."/>
        </authorList>
    </citation>
    <scope>NUCLEOTIDE SEQUENCE</scope>
</reference>
<dbReference type="InterPro" id="IPR050832">
    <property type="entry name" value="Bact_Acetyltransf"/>
</dbReference>
<accession>A0A6J7I7V3</accession>
<name>A0A6J7I7V3_9ZZZZ</name>
<organism evidence="4">
    <name type="scientific">freshwater metagenome</name>
    <dbReference type="NCBI Taxonomy" id="449393"/>
    <lineage>
        <taxon>unclassified sequences</taxon>
        <taxon>metagenomes</taxon>
        <taxon>ecological metagenomes</taxon>
    </lineage>
</organism>
<dbReference type="Gene3D" id="3.40.630.30">
    <property type="match status" value="1"/>
</dbReference>
<keyword evidence="2" id="KW-0012">Acyltransferase</keyword>
<keyword evidence="1" id="KW-0808">Transferase</keyword>
<sequence length="183" mass="19625">MRVRHTGHMADTSVRLARTSDLDELASVQIRAWTSDFAQVLPAEALAALDPADIALEWARGLLQPGGHRLLVALVGNVVIGYAALGPCSDPDTQPGIGELLALEVDPDHRGAGHGSRLLAAVVDTARESQLTDLAMWVPLAAEKRRSFFMHAGWGPDTAYRDLDAGAEAIREVRLVTNLGHPQ</sequence>
<proteinExistence type="predicted"/>
<evidence type="ECO:0000313" key="4">
    <source>
        <dbReference type="EMBL" id="CAB4926965.1"/>
    </source>
</evidence>
<feature type="domain" description="N-acetyltransferase" evidence="3">
    <location>
        <begin position="12"/>
        <end position="177"/>
    </location>
</feature>
<dbReference type="GO" id="GO:0016747">
    <property type="term" value="F:acyltransferase activity, transferring groups other than amino-acyl groups"/>
    <property type="evidence" value="ECO:0007669"/>
    <property type="project" value="InterPro"/>
</dbReference>
<dbReference type="CDD" id="cd04301">
    <property type="entry name" value="NAT_SF"/>
    <property type="match status" value="1"/>
</dbReference>
<gene>
    <name evidence="4" type="ORF">UFOPK3610_01728</name>
</gene>
<dbReference type="EMBL" id="CAFBMR010000104">
    <property type="protein sequence ID" value="CAB4926965.1"/>
    <property type="molecule type" value="Genomic_DNA"/>
</dbReference>
<dbReference type="InterPro" id="IPR000182">
    <property type="entry name" value="GNAT_dom"/>
</dbReference>
<evidence type="ECO:0000259" key="3">
    <source>
        <dbReference type="PROSITE" id="PS51186"/>
    </source>
</evidence>
<dbReference type="InterPro" id="IPR016181">
    <property type="entry name" value="Acyl_CoA_acyltransferase"/>
</dbReference>
<evidence type="ECO:0000256" key="1">
    <source>
        <dbReference type="ARBA" id="ARBA00022679"/>
    </source>
</evidence>
<dbReference type="SUPFAM" id="SSF55729">
    <property type="entry name" value="Acyl-CoA N-acyltransferases (Nat)"/>
    <property type="match status" value="1"/>
</dbReference>